<organism evidence="3 4">
    <name type="scientific">Terrabacter lapilli</name>
    <dbReference type="NCBI Taxonomy" id="436231"/>
    <lineage>
        <taxon>Bacteria</taxon>
        <taxon>Bacillati</taxon>
        <taxon>Actinomycetota</taxon>
        <taxon>Actinomycetes</taxon>
        <taxon>Micrococcales</taxon>
        <taxon>Intrasporangiaceae</taxon>
        <taxon>Terrabacter</taxon>
    </lineage>
</organism>
<evidence type="ECO:0000313" key="3">
    <source>
        <dbReference type="EMBL" id="GAA1973538.1"/>
    </source>
</evidence>
<proteinExistence type="predicted"/>
<keyword evidence="1" id="KW-0732">Signal</keyword>
<gene>
    <name evidence="3" type="ORF">GCM10009817_12190</name>
</gene>
<feature type="chain" id="PRO_5047356653" evidence="1">
    <location>
        <begin position="28"/>
        <end position="297"/>
    </location>
</feature>
<name>A0ABN2RR78_9MICO</name>
<reference evidence="3 4" key="1">
    <citation type="journal article" date="2019" name="Int. J. Syst. Evol. Microbiol.">
        <title>The Global Catalogue of Microorganisms (GCM) 10K type strain sequencing project: providing services to taxonomists for standard genome sequencing and annotation.</title>
        <authorList>
            <consortium name="The Broad Institute Genomics Platform"/>
            <consortium name="The Broad Institute Genome Sequencing Center for Infectious Disease"/>
            <person name="Wu L."/>
            <person name="Ma J."/>
        </authorList>
    </citation>
    <scope>NUCLEOTIDE SEQUENCE [LARGE SCALE GENOMIC DNA]</scope>
    <source>
        <strain evidence="3 4">JCM 15628</strain>
    </source>
</reference>
<accession>A0ABN2RR78</accession>
<evidence type="ECO:0000313" key="4">
    <source>
        <dbReference type="Proteomes" id="UP001500013"/>
    </source>
</evidence>
<dbReference type="PANTHER" id="PTHR37981:SF1">
    <property type="entry name" value="SGNH HYDROLASE-TYPE ESTERASE DOMAIN-CONTAINING PROTEIN"/>
    <property type="match status" value="1"/>
</dbReference>
<feature type="signal peptide" evidence="1">
    <location>
        <begin position="1"/>
        <end position="27"/>
    </location>
</feature>
<dbReference type="Pfam" id="PF13472">
    <property type="entry name" value="Lipase_GDSL_2"/>
    <property type="match status" value="1"/>
</dbReference>
<evidence type="ECO:0000256" key="1">
    <source>
        <dbReference type="SAM" id="SignalP"/>
    </source>
</evidence>
<dbReference type="RefSeq" id="WP_344059432.1">
    <property type="nucleotide sequence ID" value="NZ_BAAAPU010000003.1"/>
</dbReference>
<dbReference type="CDD" id="cd01823">
    <property type="entry name" value="SEST_like"/>
    <property type="match status" value="1"/>
</dbReference>
<comment type="caution">
    <text evidence="3">The sequence shown here is derived from an EMBL/GenBank/DDBJ whole genome shotgun (WGS) entry which is preliminary data.</text>
</comment>
<dbReference type="InterPro" id="IPR013830">
    <property type="entry name" value="SGNH_hydro"/>
</dbReference>
<dbReference type="InterPro" id="IPR037460">
    <property type="entry name" value="SEST-like"/>
</dbReference>
<sequence length="297" mass="30867">MRRTASALAATLCAVALGLTTAGPAGAKSSPPTADPHSVKTSSYVALGDSYSSAAGVAPFVAAAPATCSRSLVNYAHDVAAVTRPSSFTDVTCSGARTSDFFSSQAPGVAPQLDAVTKGTRLVTMTIGGNDEGVFANSFFGCATLSSTDVMGSPCERRYGTTFTDQIVNETYPHLVAALTAVRKKAPAASVVILGYPRILPATGQLSCYRSMPIAMGDVPWLNHEQDVLNATVRRAARQTGARFVDMTPSSLGHDACQPVGRRWIEPAIAPVNAFPVHPNALGEAAMARETLLQLGH</sequence>
<dbReference type="PANTHER" id="PTHR37981">
    <property type="entry name" value="LIPASE 2"/>
    <property type="match status" value="1"/>
</dbReference>
<dbReference type="SUPFAM" id="SSF52266">
    <property type="entry name" value="SGNH hydrolase"/>
    <property type="match status" value="1"/>
</dbReference>
<dbReference type="EMBL" id="BAAAPU010000003">
    <property type="protein sequence ID" value="GAA1973538.1"/>
    <property type="molecule type" value="Genomic_DNA"/>
</dbReference>
<keyword evidence="4" id="KW-1185">Reference proteome</keyword>
<dbReference type="InterPro" id="IPR036514">
    <property type="entry name" value="SGNH_hydro_sf"/>
</dbReference>
<feature type="domain" description="SGNH hydrolase-type esterase" evidence="2">
    <location>
        <begin position="46"/>
        <end position="285"/>
    </location>
</feature>
<dbReference type="GO" id="GO:0016787">
    <property type="term" value="F:hydrolase activity"/>
    <property type="evidence" value="ECO:0007669"/>
    <property type="project" value="UniProtKB-KW"/>
</dbReference>
<dbReference type="Proteomes" id="UP001500013">
    <property type="component" value="Unassembled WGS sequence"/>
</dbReference>
<protein>
    <submittedName>
        <fullName evidence="3">SGNH/GDSL hydrolase family protein</fullName>
    </submittedName>
</protein>
<keyword evidence="3" id="KW-0378">Hydrolase</keyword>
<dbReference type="Gene3D" id="3.40.50.1110">
    <property type="entry name" value="SGNH hydrolase"/>
    <property type="match status" value="1"/>
</dbReference>
<evidence type="ECO:0000259" key="2">
    <source>
        <dbReference type="Pfam" id="PF13472"/>
    </source>
</evidence>